<comment type="caution">
    <text evidence="1">The sequence shown here is derived from an EMBL/GenBank/DDBJ whole genome shotgun (WGS) entry which is preliminary data.</text>
</comment>
<keyword evidence="2" id="KW-1185">Reference proteome</keyword>
<reference evidence="1 2" key="1">
    <citation type="journal article" date="2023" name="Microb. Genom.">
        <title>Mesoterricola silvestris gen. nov., sp. nov., Mesoterricola sediminis sp. nov., Geothrix oryzae sp. nov., Geothrix edaphica sp. nov., Geothrix rubra sp. nov., and Geothrix limicola sp. nov., six novel members of Acidobacteriota isolated from soils.</title>
        <authorList>
            <person name="Weisberg A.J."/>
            <person name="Pearce E."/>
            <person name="Kramer C.G."/>
            <person name="Chang J.H."/>
            <person name="Clarke C.R."/>
        </authorList>
    </citation>
    <scope>NUCLEOTIDE SEQUENCE [LARGE SCALE GENOMIC DNA]</scope>
    <source>
        <strain evidence="1 2">NE20-4-1</strain>
    </source>
</reference>
<gene>
    <name evidence="1" type="ORF">PV383_36335</name>
</gene>
<protein>
    <submittedName>
        <fullName evidence="1">Uncharacterized protein</fullName>
    </submittedName>
</protein>
<accession>A0ABU4N0M0</accession>
<organism evidence="1 2">
    <name type="scientific">Streptomyces caniscabiei</name>
    <dbReference type="NCBI Taxonomy" id="2746961"/>
    <lineage>
        <taxon>Bacteria</taxon>
        <taxon>Bacillati</taxon>
        <taxon>Actinomycetota</taxon>
        <taxon>Actinomycetes</taxon>
        <taxon>Kitasatosporales</taxon>
        <taxon>Streptomycetaceae</taxon>
        <taxon>Streptomyces</taxon>
    </lineage>
</organism>
<evidence type="ECO:0000313" key="1">
    <source>
        <dbReference type="EMBL" id="MDX3042614.1"/>
    </source>
</evidence>
<name>A0ABU4N0M0_9ACTN</name>
<dbReference type="EMBL" id="JARAWJ010000039">
    <property type="protein sequence ID" value="MDX3042614.1"/>
    <property type="molecule type" value="Genomic_DNA"/>
</dbReference>
<evidence type="ECO:0000313" key="2">
    <source>
        <dbReference type="Proteomes" id="UP001282474"/>
    </source>
</evidence>
<sequence length="160" mass="16939">MNQPTTPTSSITDPGEEDRSAVLWDVEPADDPVEAAADAVVMADLVLTGRHVSTAEYLAGLMTAAALDTAGRADRLPRDLFPEGDPELVQAVWERACAVTWRAAGLHFASRADPAVLAKLRAEFEGAGFHAMAGTTGRALSVVERAASVHPADGRPEREH</sequence>
<dbReference type="Proteomes" id="UP001282474">
    <property type="component" value="Unassembled WGS sequence"/>
</dbReference>
<proteinExistence type="predicted"/>
<dbReference type="RefSeq" id="WP_193382915.1">
    <property type="nucleotide sequence ID" value="NZ_JABXWI010000031.1"/>
</dbReference>